<dbReference type="CDD" id="cd13547">
    <property type="entry name" value="PBP2_Fbp_like_2"/>
    <property type="match status" value="1"/>
</dbReference>
<evidence type="ECO:0000256" key="2">
    <source>
        <dbReference type="PIRSR" id="PIRSR002825-1"/>
    </source>
</evidence>
<keyword evidence="1 3" id="KW-0732">Signal</keyword>
<comment type="caution">
    <text evidence="4">The sequence shown here is derived from an EMBL/GenBank/DDBJ whole genome shotgun (WGS) entry which is preliminary data.</text>
</comment>
<dbReference type="OrthoDB" id="179400at2"/>
<dbReference type="PANTHER" id="PTHR30006:SF2">
    <property type="entry name" value="ABC TRANSPORTER SUBSTRATE-BINDING PROTEIN"/>
    <property type="match status" value="1"/>
</dbReference>
<dbReference type="Gene3D" id="3.40.190.10">
    <property type="entry name" value="Periplasmic binding protein-like II"/>
    <property type="match status" value="2"/>
</dbReference>
<dbReference type="GO" id="GO:0030288">
    <property type="term" value="C:outer membrane-bounded periplasmic space"/>
    <property type="evidence" value="ECO:0007669"/>
    <property type="project" value="TreeGrafter"/>
</dbReference>
<dbReference type="Proteomes" id="UP000075670">
    <property type="component" value="Unassembled WGS sequence"/>
</dbReference>
<dbReference type="GO" id="GO:0030976">
    <property type="term" value="F:thiamine pyrophosphate binding"/>
    <property type="evidence" value="ECO:0007669"/>
    <property type="project" value="TreeGrafter"/>
</dbReference>
<accession>A0A151AWF8</accession>
<reference evidence="4 5" key="1">
    <citation type="submission" date="2016-02" db="EMBL/GenBank/DDBJ databases">
        <title>Genome sequence of Moorella mulderi DSM 14980.</title>
        <authorList>
            <person name="Poehlein A."/>
            <person name="Daniel R."/>
        </authorList>
    </citation>
    <scope>NUCLEOTIDE SEQUENCE [LARGE SCALE GENOMIC DNA]</scope>
    <source>
        <strain evidence="4 5">DSM 14980</strain>
    </source>
</reference>
<protein>
    <submittedName>
        <fullName evidence="4">Iron uptake protein A1</fullName>
    </submittedName>
</protein>
<dbReference type="InterPro" id="IPR006059">
    <property type="entry name" value="SBP"/>
</dbReference>
<name>A0A151AWF8_9FIRM</name>
<dbReference type="PANTHER" id="PTHR30006">
    <property type="entry name" value="THIAMINE-BINDING PERIPLASMIC PROTEIN-RELATED"/>
    <property type="match status" value="1"/>
</dbReference>
<dbReference type="SUPFAM" id="SSF53850">
    <property type="entry name" value="Periplasmic binding protein-like II"/>
    <property type="match status" value="1"/>
</dbReference>
<proteinExistence type="predicted"/>
<evidence type="ECO:0000313" key="5">
    <source>
        <dbReference type="Proteomes" id="UP000075670"/>
    </source>
</evidence>
<sequence>MFNKMKFFLLVLVLSLQLAACGGQPAREQSKPNSNALEVAEAKGVVNIYTSVPEDLINELVSRFQQKYPQLTLKIYRAGTPEVIAKIETEARAGAVHADVAWIAETTAAEDLKEKGLLRTYNSPEASNIPANLKDPSGYYYGSRLINMVLAYNTKLVSPPPTSWKDLLSQAHKGKIGIPTPASSGSALYAVGSLVNHSDFGWKFFEDMRSNGGVQLKNNSEAVQKVATGELHLAVALDYQVKNLRDKGSPIDYVVPAEGLVMVASPVTLLKDSPNPRGGEVFLNYVISRECQQFMAENQSVVPVRTDVKPPAGIPSLSELKAMKSDPVFIKKNKTQLVEQFTRIFTN</sequence>
<organism evidence="4 5">
    <name type="scientific">Moorella mulderi DSM 14980</name>
    <dbReference type="NCBI Taxonomy" id="1122241"/>
    <lineage>
        <taxon>Bacteria</taxon>
        <taxon>Bacillati</taxon>
        <taxon>Bacillota</taxon>
        <taxon>Clostridia</taxon>
        <taxon>Neomoorellales</taxon>
        <taxon>Neomoorellaceae</taxon>
        <taxon>Neomoorella</taxon>
    </lineage>
</organism>
<keyword evidence="2" id="KW-0479">Metal-binding</keyword>
<feature type="signal peptide" evidence="3">
    <location>
        <begin position="1"/>
        <end position="19"/>
    </location>
</feature>
<dbReference type="PATRIC" id="fig|1122241.3.peg.2247"/>
<keyword evidence="2" id="KW-0408">Iron</keyword>
<dbReference type="AlphaFoldDB" id="A0A151AWF8"/>
<dbReference type="EMBL" id="LTBC01000008">
    <property type="protein sequence ID" value="KYH31747.1"/>
    <property type="molecule type" value="Genomic_DNA"/>
</dbReference>
<dbReference type="GO" id="GO:0030975">
    <property type="term" value="F:thiamine binding"/>
    <property type="evidence" value="ECO:0007669"/>
    <property type="project" value="TreeGrafter"/>
</dbReference>
<feature type="binding site" evidence="2">
    <location>
        <position position="239"/>
    </location>
    <ligand>
        <name>Fe cation</name>
        <dbReference type="ChEBI" id="CHEBI:24875"/>
    </ligand>
</feature>
<dbReference type="RefSeq" id="WP_062284693.1">
    <property type="nucleotide sequence ID" value="NZ_LTBC01000008.1"/>
</dbReference>
<feature type="chain" id="PRO_5039113108" evidence="3">
    <location>
        <begin position="20"/>
        <end position="347"/>
    </location>
</feature>
<gene>
    <name evidence="4" type="primary">futA1</name>
    <name evidence="4" type="ORF">MOMUL_21110</name>
</gene>
<dbReference type="GO" id="GO:0046872">
    <property type="term" value="F:metal ion binding"/>
    <property type="evidence" value="ECO:0007669"/>
    <property type="project" value="UniProtKB-KW"/>
</dbReference>
<dbReference type="GO" id="GO:0015888">
    <property type="term" value="P:thiamine transport"/>
    <property type="evidence" value="ECO:0007669"/>
    <property type="project" value="TreeGrafter"/>
</dbReference>
<evidence type="ECO:0000313" key="4">
    <source>
        <dbReference type="EMBL" id="KYH31747.1"/>
    </source>
</evidence>
<keyword evidence="5" id="KW-1185">Reference proteome</keyword>
<dbReference type="InterPro" id="IPR026045">
    <property type="entry name" value="Ferric-bd"/>
</dbReference>
<evidence type="ECO:0000256" key="1">
    <source>
        <dbReference type="ARBA" id="ARBA00022729"/>
    </source>
</evidence>
<dbReference type="Pfam" id="PF13416">
    <property type="entry name" value="SBP_bac_8"/>
    <property type="match status" value="1"/>
</dbReference>
<evidence type="ECO:0000256" key="3">
    <source>
        <dbReference type="SAM" id="SignalP"/>
    </source>
</evidence>
<dbReference type="PIRSF" id="PIRSF002825">
    <property type="entry name" value="CfbpA"/>
    <property type="match status" value="1"/>
</dbReference>